<accession>A0ABW4N722</accession>
<keyword evidence="1" id="KW-0472">Membrane</keyword>
<proteinExistence type="predicted"/>
<protein>
    <recommendedName>
        <fullName evidence="4">DUF1640 domain-containing protein</fullName>
    </recommendedName>
</protein>
<evidence type="ECO:0000256" key="1">
    <source>
        <dbReference type="SAM" id="Phobius"/>
    </source>
</evidence>
<evidence type="ECO:0000313" key="3">
    <source>
        <dbReference type="Proteomes" id="UP001597237"/>
    </source>
</evidence>
<keyword evidence="1" id="KW-0812">Transmembrane</keyword>
<dbReference type="EMBL" id="JBHUEY010000012">
    <property type="protein sequence ID" value="MFD1785809.1"/>
    <property type="molecule type" value="Genomic_DNA"/>
</dbReference>
<dbReference type="RefSeq" id="WP_377283388.1">
    <property type="nucleotide sequence ID" value="NZ_JBHRSI010000009.1"/>
</dbReference>
<sequence length="103" mass="11662">MDTDVKTELAVLGAKLDSVHALILEKLSNMENRIDRVEDDVYARLRHERGNQDMRFDLVQKELEDRVTKDQFTPIRLVVYGLCGLCLTGVGAAILQLIKLPIP</sequence>
<dbReference type="Proteomes" id="UP001597237">
    <property type="component" value="Unassembled WGS sequence"/>
</dbReference>
<comment type="caution">
    <text evidence="2">The sequence shown here is derived from an EMBL/GenBank/DDBJ whole genome shotgun (WGS) entry which is preliminary data.</text>
</comment>
<organism evidence="2 3">
    <name type="scientific">Phenylobacterium terrae</name>
    <dbReference type="NCBI Taxonomy" id="2665495"/>
    <lineage>
        <taxon>Bacteria</taxon>
        <taxon>Pseudomonadati</taxon>
        <taxon>Pseudomonadota</taxon>
        <taxon>Alphaproteobacteria</taxon>
        <taxon>Caulobacterales</taxon>
        <taxon>Caulobacteraceae</taxon>
        <taxon>Phenylobacterium</taxon>
    </lineage>
</organism>
<keyword evidence="3" id="KW-1185">Reference proteome</keyword>
<gene>
    <name evidence="2" type="ORF">ACFSC0_20620</name>
</gene>
<reference evidence="3" key="1">
    <citation type="journal article" date="2019" name="Int. J. Syst. Evol. Microbiol.">
        <title>The Global Catalogue of Microorganisms (GCM) 10K type strain sequencing project: providing services to taxonomists for standard genome sequencing and annotation.</title>
        <authorList>
            <consortium name="The Broad Institute Genomics Platform"/>
            <consortium name="The Broad Institute Genome Sequencing Center for Infectious Disease"/>
            <person name="Wu L."/>
            <person name="Ma J."/>
        </authorList>
    </citation>
    <scope>NUCLEOTIDE SEQUENCE [LARGE SCALE GENOMIC DNA]</scope>
    <source>
        <strain evidence="3">DFY28</strain>
    </source>
</reference>
<evidence type="ECO:0008006" key="4">
    <source>
        <dbReference type="Google" id="ProtNLM"/>
    </source>
</evidence>
<feature type="transmembrane region" description="Helical" evidence="1">
    <location>
        <begin position="77"/>
        <end position="98"/>
    </location>
</feature>
<name>A0ABW4N722_9CAUL</name>
<evidence type="ECO:0000313" key="2">
    <source>
        <dbReference type="EMBL" id="MFD1785809.1"/>
    </source>
</evidence>
<keyword evidence="1" id="KW-1133">Transmembrane helix</keyword>